<organism evidence="4 5">
    <name type="scientific">Elysia marginata</name>
    <dbReference type="NCBI Taxonomy" id="1093978"/>
    <lineage>
        <taxon>Eukaryota</taxon>
        <taxon>Metazoa</taxon>
        <taxon>Spiralia</taxon>
        <taxon>Lophotrochozoa</taxon>
        <taxon>Mollusca</taxon>
        <taxon>Gastropoda</taxon>
        <taxon>Heterobranchia</taxon>
        <taxon>Euthyneura</taxon>
        <taxon>Panpulmonata</taxon>
        <taxon>Sacoglossa</taxon>
        <taxon>Placobranchoidea</taxon>
        <taxon>Plakobranchidae</taxon>
        <taxon>Elysia</taxon>
    </lineage>
</organism>
<dbReference type="AlphaFoldDB" id="A0AAV4JAM8"/>
<name>A0AAV4JAM8_9GAST</name>
<comment type="cofactor">
    <cofactor evidence="1">
        <name>a divalent metal cation</name>
        <dbReference type="ChEBI" id="CHEBI:60240"/>
    </cofactor>
</comment>
<comment type="caution">
    <text evidence="4">The sequence shown here is derived from an EMBL/GenBank/DDBJ whole genome shotgun (WGS) entry which is preliminary data.</text>
</comment>
<evidence type="ECO:0000259" key="3">
    <source>
        <dbReference type="Pfam" id="PF13359"/>
    </source>
</evidence>
<proteinExistence type="predicted"/>
<gene>
    <name evidence="4" type="ORF">ElyMa_006827300</name>
</gene>
<evidence type="ECO:0000313" key="5">
    <source>
        <dbReference type="Proteomes" id="UP000762676"/>
    </source>
</evidence>
<evidence type="ECO:0000256" key="2">
    <source>
        <dbReference type="ARBA" id="ARBA00022723"/>
    </source>
</evidence>
<accession>A0AAV4JAM8</accession>
<evidence type="ECO:0000256" key="1">
    <source>
        <dbReference type="ARBA" id="ARBA00001968"/>
    </source>
</evidence>
<evidence type="ECO:0000313" key="4">
    <source>
        <dbReference type="EMBL" id="GFS17661.1"/>
    </source>
</evidence>
<dbReference type="Pfam" id="PF13359">
    <property type="entry name" value="DDE_Tnp_4"/>
    <property type="match status" value="1"/>
</dbReference>
<keyword evidence="2" id="KW-0479">Metal-binding</keyword>
<dbReference type="InterPro" id="IPR027806">
    <property type="entry name" value="HARBI1_dom"/>
</dbReference>
<sequence>MCKQAGQDSSRVFFNSPLRQKLENRLLPQNYHLLGNSAYPLQRYLMAPFCINGYLTMLEKKYNSAQSSTRVDIQQAFRLLKGKFRRLKETGNDDNTRYS</sequence>
<reference evidence="4 5" key="1">
    <citation type="journal article" date="2021" name="Elife">
        <title>Chloroplast acquisition without the gene transfer in kleptoplastic sea slugs, Plakobranchus ocellatus.</title>
        <authorList>
            <person name="Maeda T."/>
            <person name="Takahashi S."/>
            <person name="Yoshida T."/>
            <person name="Shimamura S."/>
            <person name="Takaki Y."/>
            <person name="Nagai Y."/>
            <person name="Toyoda A."/>
            <person name="Suzuki Y."/>
            <person name="Arimoto A."/>
            <person name="Ishii H."/>
            <person name="Satoh N."/>
            <person name="Nishiyama T."/>
            <person name="Hasebe M."/>
            <person name="Maruyama T."/>
            <person name="Minagawa J."/>
            <person name="Obokata J."/>
            <person name="Shigenobu S."/>
        </authorList>
    </citation>
    <scope>NUCLEOTIDE SEQUENCE [LARGE SCALE GENOMIC DNA]</scope>
</reference>
<keyword evidence="5" id="KW-1185">Reference proteome</keyword>
<protein>
    <submittedName>
        <fullName evidence="4">Harbi1_0 protein</fullName>
    </submittedName>
</protein>
<feature type="domain" description="DDE Tnp4" evidence="3">
    <location>
        <begin position="9"/>
        <end position="90"/>
    </location>
</feature>
<dbReference type="Proteomes" id="UP000762676">
    <property type="component" value="Unassembled WGS sequence"/>
</dbReference>
<dbReference type="EMBL" id="BMAT01013665">
    <property type="protein sequence ID" value="GFS17661.1"/>
    <property type="molecule type" value="Genomic_DNA"/>
</dbReference>
<dbReference type="GO" id="GO:0046872">
    <property type="term" value="F:metal ion binding"/>
    <property type="evidence" value="ECO:0007669"/>
    <property type="project" value="UniProtKB-KW"/>
</dbReference>